<feature type="transmembrane region" description="Helical" evidence="5">
    <location>
        <begin position="309"/>
        <end position="332"/>
    </location>
</feature>
<feature type="transmembrane region" description="Helical" evidence="5">
    <location>
        <begin position="489"/>
        <end position="507"/>
    </location>
</feature>
<dbReference type="PANTHER" id="PTHR37422">
    <property type="entry name" value="TEICHURONIC ACID BIOSYNTHESIS PROTEIN TUAE"/>
    <property type="match status" value="1"/>
</dbReference>
<dbReference type="Gene3D" id="1.25.40.10">
    <property type="entry name" value="Tetratricopeptide repeat domain"/>
    <property type="match status" value="1"/>
</dbReference>
<dbReference type="Proteomes" id="UP000319004">
    <property type="component" value="Chromosome"/>
</dbReference>
<dbReference type="SUPFAM" id="SSF48452">
    <property type="entry name" value="TPR-like"/>
    <property type="match status" value="1"/>
</dbReference>
<keyword evidence="7" id="KW-0436">Ligase</keyword>
<evidence type="ECO:0000313" key="8">
    <source>
        <dbReference type="Proteomes" id="UP000319004"/>
    </source>
</evidence>
<feature type="transmembrane region" description="Helical" evidence="5">
    <location>
        <begin position="234"/>
        <end position="253"/>
    </location>
</feature>
<dbReference type="Pfam" id="PF04932">
    <property type="entry name" value="Wzy_C"/>
    <property type="match status" value="1"/>
</dbReference>
<feature type="transmembrane region" description="Helical" evidence="5">
    <location>
        <begin position="363"/>
        <end position="382"/>
    </location>
</feature>
<dbReference type="PANTHER" id="PTHR37422:SF13">
    <property type="entry name" value="LIPOPOLYSACCHARIDE BIOSYNTHESIS PROTEIN PA4999-RELATED"/>
    <property type="match status" value="1"/>
</dbReference>
<feature type="transmembrane region" description="Helical" evidence="5">
    <location>
        <begin position="98"/>
        <end position="119"/>
    </location>
</feature>
<dbReference type="InterPro" id="IPR051533">
    <property type="entry name" value="WaaL-like"/>
</dbReference>
<keyword evidence="2 5" id="KW-0812">Transmembrane</keyword>
<feature type="transmembrane region" description="Helical" evidence="5">
    <location>
        <begin position="279"/>
        <end position="297"/>
    </location>
</feature>
<accession>A0A518HKF3</accession>
<comment type="subcellular location">
    <subcellularLocation>
        <location evidence="1">Membrane</location>
        <topology evidence="1">Multi-pass membrane protein</topology>
    </subcellularLocation>
</comment>
<keyword evidence="8" id="KW-1185">Reference proteome</keyword>
<feature type="transmembrane region" description="Helical" evidence="5">
    <location>
        <begin position="131"/>
        <end position="148"/>
    </location>
</feature>
<reference evidence="7 8" key="1">
    <citation type="submission" date="2019-03" db="EMBL/GenBank/DDBJ databases">
        <title>Deep-cultivation of Planctomycetes and their phenomic and genomic characterization uncovers novel biology.</title>
        <authorList>
            <person name="Wiegand S."/>
            <person name="Jogler M."/>
            <person name="Boedeker C."/>
            <person name="Pinto D."/>
            <person name="Vollmers J."/>
            <person name="Rivas-Marin E."/>
            <person name="Kohn T."/>
            <person name="Peeters S.H."/>
            <person name="Heuer A."/>
            <person name="Rast P."/>
            <person name="Oberbeckmann S."/>
            <person name="Bunk B."/>
            <person name="Jeske O."/>
            <person name="Meyerdierks A."/>
            <person name="Storesund J.E."/>
            <person name="Kallscheuer N."/>
            <person name="Luecker S."/>
            <person name="Lage O.M."/>
            <person name="Pohl T."/>
            <person name="Merkel B.J."/>
            <person name="Hornburger P."/>
            <person name="Mueller R.-W."/>
            <person name="Bruemmer F."/>
            <person name="Labrenz M."/>
            <person name="Spormann A.M."/>
            <person name="Op den Camp H."/>
            <person name="Overmann J."/>
            <person name="Amann R."/>
            <person name="Jetten M.S.M."/>
            <person name="Mascher T."/>
            <person name="Medema M.H."/>
            <person name="Devos D.P."/>
            <person name="Kaster A.-K."/>
            <person name="Ovreas L."/>
            <person name="Rohde M."/>
            <person name="Galperin M.Y."/>
            <person name="Jogler C."/>
        </authorList>
    </citation>
    <scope>NUCLEOTIDE SEQUENCE [LARGE SCALE GENOMIC DNA]</scope>
    <source>
        <strain evidence="7 8">Enr13</strain>
    </source>
</reference>
<name>A0A518HKF3_9BACT</name>
<dbReference type="GO" id="GO:0016020">
    <property type="term" value="C:membrane"/>
    <property type="evidence" value="ECO:0007669"/>
    <property type="project" value="UniProtKB-SubCell"/>
</dbReference>
<dbReference type="GO" id="GO:0016874">
    <property type="term" value="F:ligase activity"/>
    <property type="evidence" value="ECO:0007669"/>
    <property type="project" value="UniProtKB-KW"/>
</dbReference>
<dbReference type="EMBL" id="CP037423">
    <property type="protein sequence ID" value="QDV41325.1"/>
    <property type="molecule type" value="Genomic_DNA"/>
</dbReference>
<protein>
    <submittedName>
        <fullName evidence="7">O-Antigen ligase</fullName>
    </submittedName>
</protein>
<evidence type="ECO:0000259" key="6">
    <source>
        <dbReference type="Pfam" id="PF04932"/>
    </source>
</evidence>
<dbReference type="InterPro" id="IPR011990">
    <property type="entry name" value="TPR-like_helical_dom_sf"/>
</dbReference>
<dbReference type="InterPro" id="IPR007016">
    <property type="entry name" value="O-antigen_ligase-rel_domated"/>
</dbReference>
<organism evidence="7 8">
    <name type="scientific">Stieleria neptunia</name>
    <dbReference type="NCBI Taxonomy" id="2527979"/>
    <lineage>
        <taxon>Bacteria</taxon>
        <taxon>Pseudomonadati</taxon>
        <taxon>Planctomycetota</taxon>
        <taxon>Planctomycetia</taxon>
        <taxon>Pirellulales</taxon>
        <taxon>Pirellulaceae</taxon>
        <taxon>Stieleria</taxon>
    </lineage>
</organism>
<evidence type="ECO:0000256" key="4">
    <source>
        <dbReference type="ARBA" id="ARBA00023136"/>
    </source>
</evidence>
<feature type="transmembrane region" description="Helical" evidence="5">
    <location>
        <begin position="513"/>
        <end position="534"/>
    </location>
</feature>
<feature type="transmembrane region" description="Helical" evidence="5">
    <location>
        <begin position="555"/>
        <end position="577"/>
    </location>
</feature>
<keyword evidence="3 5" id="KW-1133">Transmembrane helix</keyword>
<evidence type="ECO:0000256" key="2">
    <source>
        <dbReference type="ARBA" id="ARBA00022692"/>
    </source>
</evidence>
<feature type="domain" description="O-antigen ligase-related" evidence="6">
    <location>
        <begin position="322"/>
        <end position="470"/>
    </location>
</feature>
<evidence type="ECO:0000313" key="7">
    <source>
        <dbReference type="EMBL" id="QDV41325.1"/>
    </source>
</evidence>
<evidence type="ECO:0000256" key="3">
    <source>
        <dbReference type="ARBA" id="ARBA00022989"/>
    </source>
</evidence>
<gene>
    <name evidence="7" type="ORF">Enr13x_11630</name>
</gene>
<proteinExistence type="predicted"/>
<feature type="transmembrane region" description="Helical" evidence="5">
    <location>
        <begin position="203"/>
        <end position="222"/>
    </location>
</feature>
<keyword evidence="4 5" id="KW-0472">Membrane</keyword>
<feature type="transmembrane region" description="Helical" evidence="5">
    <location>
        <begin position="338"/>
        <end position="356"/>
    </location>
</feature>
<dbReference type="AlphaFoldDB" id="A0A518HKF3"/>
<evidence type="ECO:0000256" key="5">
    <source>
        <dbReference type="SAM" id="Phobius"/>
    </source>
</evidence>
<sequence>MSRLRRPLFGVGWPFRAVVRGALLDDLGRTSYNGFADRVTLHRRPRKDVVQRLGGQFSSVNASGRIGESSQAVIEALLLGMVLCSPWPFGSAGASAEFFLFCGLACALLVFSVWLMFGARPGWRAGWSGRLVLVGMLGLAAVAGLHLIPLPEWAIAQLAPGVSTWTADHGSAASLSGQHTLAADAASAWFAGSKLGLNAGGSFQFLIRYLAAACLFGMVCCFQSPERSLRRLSITAVIVASALAVFGIAQHFGSHDGLAYWTYEIPGGLGFGPFVNRNHFPFFMNLGLGLTLGLLMERLEKMGRHWHRLLLADGVATWLLVALIFIIASLIVCVSRGGVLSAVVAITVVLLLRLSVGGVKRWLVLGVAVAAATTLLLLWVGFDFYESRLNMLADSDRYSSDGRWILWKAALSSVPEFPWFGSGGETYRYWETIQMTGDPQWTSETNKSIRADNEFLDVLNEYGIVGLLSLVLMAGVVVYQIAIGARRSALSAGACIGLLAVLLHSLVDFGLRVPATGMFAVIVTALLCCQRVGSRERRRQTQPAKDRPMPAFANAVARLGVNVTALTVIGFTFFALYTKRRYHLAERFSIAAVERMDQSMPKQSLENMVSAAKLTPEDITRQLQVAKASQLAMDRLDSPAAKEVLVDLINEHSIIAMKLCPLAWEPSVWLANYGRHQTNDQERLDDLRWARTLHPGDPNLAFLTGKLALDQAGVSEAVEHWNESLTYSTKYLHGILSVAETVLSHDEIIERLLPADPVVTLEATLAFDRKNDSDARDQCARRTLELLATPSATKRRLEEGTLHEMQSRCYGILGKSDEAIHSLRLALNHDPTKVVWRIRLAQRLLESRQLDEAIREVRIVLTLDPNAREALELQKQLSVLRASSSPSG</sequence>
<feature type="transmembrane region" description="Helical" evidence="5">
    <location>
        <begin position="462"/>
        <end position="482"/>
    </location>
</feature>
<evidence type="ECO:0000256" key="1">
    <source>
        <dbReference type="ARBA" id="ARBA00004141"/>
    </source>
</evidence>
<dbReference type="KEGG" id="snep:Enr13x_11630"/>